<dbReference type="Pfam" id="PF00811">
    <property type="entry name" value="Ependymin"/>
    <property type="match status" value="1"/>
</dbReference>
<keyword evidence="1" id="KW-0732">Signal</keyword>
<dbReference type="GeneID" id="106053510"/>
<dbReference type="OMA" id="NIAYEYN"/>
<dbReference type="PANTHER" id="PTHR10697:SF1">
    <property type="entry name" value="MAMMALIAN EPENDYMIN-RELATED PROTEIN 1"/>
    <property type="match status" value="1"/>
</dbReference>
<sequence length="216" mass="24750">MYSVLALTLLGAAVVYGQVPHHCFSPPQLTFRATQYNHEFTTFRQFDAEYDAMGEKIAFDEVEQSGPAPGRQYYRIIILHRENIAYEYNRQTKTCKKGQAGPFFPFAVPENATFEAEFYVGGPGEEVEAVEWSDRSATAREAWVGVFSRFNCYPLRSFFLNGRNNETLTTQYFDLVQGIVDPQLFIPPQECLQAEKTEGISDQVARLTSMYTRRFQ</sequence>
<gene>
    <name evidence="3" type="primary">LOC106053510</name>
</gene>
<evidence type="ECO:0000313" key="3">
    <source>
        <dbReference type="RefSeq" id="XP_055877729.1"/>
    </source>
</evidence>
<dbReference type="PANTHER" id="PTHR10697">
    <property type="entry name" value="MAMMALIAN EPENDYMIN-RELATED PROTEIN 1"/>
    <property type="match status" value="1"/>
</dbReference>
<reference evidence="3" key="1">
    <citation type="submission" date="2025-08" db="UniProtKB">
        <authorList>
            <consortium name="RefSeq"/>
        </authorList>
    </citation>
    <scope>IDENTIFICATION</scope>
</reference>
<dbReference type="GO" id="GO:0005509">
    <property type="term" value="F:calcium ion binding"/>
    <property type="evidence" value="ECO:0007669"/>
    <property type="project" value="InterPro"/>
</dbReference>
<dbReference type="GO" id="GO:0005576">
    <property type="term" value="C:extracellular region"/>
    <property type="evidence" value="ECO:0007669"/>
    <property type="project" value="InterPro"/>
</dbReference>
<organism evidence="2 3">
    <name type="scientific">Biomphalaria glabrata</name>
    <name type="common">Bloodfluke planorb</name>
    <name type="synonym">Freshwater snail</name>
    <dbReference type="NCBI Taxonomy" id="6526"/>
    <lineage>
        <taxon>Eukaryota</taxon>
        <taxon>Metazoa</taxon>
        <taxon>Spiralia</taxon>
        <taxon>Lophotrochozoa</taxon>
        <taxon>Mollusca</taxon>
        <taxon>Gastropoda</taxon>
        <taxon>Heterobranchia</taxon>
        <taxon>Euthyneura</taxon>
        <taxon>Panpulmonata</taxon>
        <taxon>Hygrophila</taxon>
        <taxon>Lymnaeoidea</taxon>
        <taxon>Planorbidae</taxon>
        <taxon>Biomphalaria</taxon>
    </lineage>
</organism>
<dbReference type="OrthoDB" id="6084362at2759"/>
<evidence type="ECO:0000313" key="2">
    <source>
        <dbReference type="Proteomes" id="UP001165740"/>
    </source>
</evidence>
<dbReference type="GO" id="GO:0005764">
    <property type="term" value="C:lysosome"/>
    <property type="evidence" value="ECO:0007669"/>
    <property type="project" value="TreeGrafter"/>
</dbReference>
<dbReference type="RefSeq" id="XP_055877729.1">
    <property type="nucleotide sequence ID" value="XM_056021754.1"/>
</dbReference>
<protein>
    <submittedName>
        <fullName evidence="3">Mammalian ependymin-related protein 1-like</fullName>
    </submittedName>
</protein>
<dbReference type="Proteomes" id="UP001165740">
    <property type="component" value="Chromosome 2"/>
</dbReference>
<feature type="signal peptide" evidence="1">
    <location>
        <begin position="1"/>
        <end position="17"/>
    </location>
</feature>
<name>A0A9W2ZRY4_BIOGL</name>
<dbReference type="GO" id="GO:0007160">
    <property type="term" value="P:cell-matrix adhesion"/>
    <property type="evidence" value="ECO:0007669"/>
    <property type="project" value="InterPro"/>
</dbReference>
<feature type="chain" id="PRO_5040810580" evidence="1">
    <location>
        <begin position="18"/>
        <end position="216"/>
    </location>
</feature>
<keyword evidence="2" id="KW-1185">Reference proteome</keyword>
<dbReference type="InterPro" id="IPR001299">
    <property type="entry name" value="Ependymin"/>
</dbReference>
<proteinExistence type="predicted"/>
<evidence type="ECO:0000256" key="1">
    <source>
        <dbReference type="SAM" id="SignalP"/>
    </source>
</evidence>
<dbReference type="AlphaFoldDB" id="A0A9W2ZRY4"/>
<accession>A0A9W2ZRY4</accession>